<dbReference type="WBParaSite" id="maker-uti_cns_0045868-snap-gene-0.8-mRNA-1">
    <property type="protein sequence ID" value="maker-uti_cns_0045868-snap-gene-0.8-mRNA-1"/>
    <property type="gene ID" value="maker-uti_cns_0045868-snap-gene-0.8"/>
</dbReference>
<dbReference type="AlphaFoldDB" id="A0A1I8J3W6"/>
<dbReference type="Proteomes" id="UP000095280">
    <property type="component" value="Unplaced"/>
</dbReference>
<keyword evidence="1" id="KW-1185">Reference proteome</keyword>
<reference evidence="2" key="1">
    <citation type="submission" date="2016-11" db="UniProtKB">
        <authorList>
            <consortium name="WormBaseParasite"/>
        </authorList>
    </citation>
    <scope>IDENTIFICATION</scope>
</reference>
<evidence type="ECO:0000313" key="1">
    <source>
        <dbReference type="Proteomes" id="UP000095280"/>
    </source>
</evidence>
<evidence type="ECO:0000313" key="2">
    <source>
        <dbReference type="WBParaSite" id="maker-uti_cns_0045868-snap-gene-0.8-mRNA-1"/>
    </source>
</evidence>
<organism evidence="1 2">
    <name type="scientific">Macrostomum lignano</name>
    <dbReference type="NCBI Taxonomy" id="282301"/>
    <lineage>
        <taxon>Eukaryota</taxon>
        <taxon>Metazoa</taxon>
        <taxon>Spiralia</taxon>
        <taxon>Lophotrochozoa</taxon>
        <taxon>Platyhelminthes</taxon>
        <taxon>Rhabditophora</taxon>
        <taxon>Macrostomorpha</taxon>
        <taxon>Macrostomida</taxon>
        <taxon>Macrostomidae</taxon>
        <taxon>Macrostomum</taxon>
    </lineage>
</organism>
<sequence length="130" mass="13522">MNKSSYICLGLLVLASMIGVGHAIKCLLYTHSGISGLRGTPTVAECGSAVTTCMKYNYKRTYTGSSTSVKSDITGTTYVGFCGDCTAISSSYDCTTCNTDQCNSAFAAVRAAAPLTLALPLLMAAALRSF</sequence>
<protein>
    <submittedName>
        <fullName evidence="2">DUF753 domain-containing protein</fullName>
    </submittedName>
</protein>
<name>A0A1I8J3W6_9PLAT</name>
<accession>A0A1I8J3W6</accession>
<proteinExistence type="predicted"/>